<dbReference type="Proteomes" id="UP000789901">
    <property type="component" value="Unassembled WGS sequence"/>
</dbReference>
<dbReference type="InterPro" id="IPR009003">
    <property type="entry name" value="Peptidase_S1_PA"/>
</dbReference>
<accession>A0ABN7VXD4</accession>
<keyword evidence="2" id="KW-1185">Reference proteome</keyword>
<reference evidence="1 2" key="1">
    <citation type="submission" date="2021-06" db="EMBL/GenBank/DDBJ databases">
        <authorList>
            <person name="Kallberg Y."/>
            <person name="Tangrot J."/>
            <person name="Rosling A."/>
        </authorList>
    </citation>
    <scope>NUCLEOTIDE SEQUENCE [LARGE SCALE GENOMIC DNA]</scope>
    <source>
        <strain evidence="1 2">120-4 pot B 10/14</strain>
    </source>
</reference>
<feature type="non-terminal residue" evidence="1">
    <location>
        <position position="1"/>
    </location>
</feature>
<name>A0ABN7VXD4_GIGMA</name>
<dbReference type="SUPFAM" id="SSF50494">
    <property type="entry name" value="Trypsin-like serine proteases"/>
    <property type="match status" value="1"/>
</dbReference>
<proteinExistence type="predicted"/>
<dbReference type="Gene3D" id="2.40.10.10">
    <property type="entry name" value="Trypsin-like serine proteases"/>
    <property type="match status" value="1"/>
</dbReference>
<gene>
    <name evidence="1" type="ORF">GMARGA_LOCUS23404</name>
</gene>
<comment type="caution">
    <text evidence="1">The sequence shown here is derived from an EMBL/GenBank/DDBJ whole genome shotgun (WGS) entry which is preliminary data.</text>
</comment>
<sequence>YINAVDPFNPSIIYESIPSAPQNILRPQHDARFLNIIILGGDGSYIKNNNNNSDDDRLCSAGFWTIYNPINFYDIGIIDVENEDFSPRSAIRNTDDQYKELIIVDGVPVFSHGVHICKSGITSHFTCGYVQGLNGIYSTGDHFALEVIITSTDVEGGDSGGPVLSFVSPQDLFSVVVHGIIITRGSSAQSIDTIFRVIKENTGLDLTLYH</sequence>
<organism evidence="1 2">
    <name type="scientific">Gigaspora margarita</name>
    <dbReference type="NCBI Taxonomy" id="4874"/>
    <lineage>
        <taxon>Eukaryota</taxon>
        <taxon>Fungi</taxon>
        <taxon>Fungi incertae sedis</taxon>
        <taxon>Mucoromycota</taxon>
        <taxon>Glomeromycotina</taxon>
        <taxon>Glomeromycetes</taxon>
        <taxon>Diversisporales</taxon>
        <taxon>Gigasporaceae</taxon>
        <taxon>Gigaspora</taxon>
    </lineage>
</organism>
<evidence type="ECO:0000313" key="2">
    <source>
        <dbReference type="Proteomes" id="UP000789901"/>
    </source>
</evidence>
<evidence type="ECO:0000313" key="1">
    <source>
        <dbReference type="EMBL" id="CAG8802361.1"/>
    </source>
</evidence>
<dbReference type="InterPro" id="IPR043504">
    <property type="entry name" value="Peptidase_S1_PA_chymotrypsin"/>
</dbReference>
<dbReference type="EMBL" id="CAJVQB010023636">
    <property type="protein sequence ID" value="CAG8802361.1"/>
    <property type="molecule type" value="Genomic_DNA"/>
</dbReference>
<protein>
    <submittedName>
        <fullName evidence="1">42369_t:CDS:1</fullName>
    </submittedName>
</protein>